<dbReference type="Pfam" id="PF00069">
    <property type="entry name" value="Pkinase"/>
    <property type="match status" value="1"/>
</dbReference>
<sequence length="1073" mass="118265">MQTLSPQSLRWKSNPLIVSESYVFNPKALNFQLSSLSSPHRRTRNWRISSSPEENAANSSDGGDLKKSLSGIVGNQVEELLSREENKSLLDGLEKASMRVETAKRELAEIERQELEAKLLQDYVDKLESRAAEIAECQQEIVAARTMVEEAERSLSLAETAATKSSENGYSIDKDKERLESAKAAAIAAAVGTVAEVPFALSQVSTIEQLVLPLGVAFASCALFGVTFRYVIRRDLDDSHLKSGAVAAFGFVKGLGMLSRGPPLELSWESLFSHGIDGAVLVSQSVLIFAFASISLDFCFKLKLLKPFPSSAQMAVFGGKRRKKMVRGSSSSGAVVRGGGGSSVKQKGFSMNPKDYKLMEEVGHGASAVVYRAIYLPTNEVIAVKCLDLDRCNSNLDDVRRESQTMSLIDHPNVIKSFCSFSVDHSLWVVMPFMAQGSCLHLMKTAYSDGFEESAICSILKETLKALDYLHKQGHIHRDVKAGNILLDDNGEIKLGDFGVSACLFDNGDRQRARNTFVGTPCWMAPEVLQPGNGYNSKADIWSFGITALELAHGHAPFSKYPPMKVLLMTIQNAPPGLDYDRDKKFSKRTFSCEQSFKEMVAMCLVKDQTKRPTAEKLLKHSCFKHTKPPELAVKSLFADLPPLWTRVKSLQAKDAAQLALKRMATADEEAISMSEYQRGVSAWNFDVKDLKTQASLLSDEDGLEESQEDEEIFHTRFHNKASNLPVLYENMNGKEKVSTTEVEEPNCEEKFTFITNASSVTPNSEHEVPEAKVNKPVRRQSQSGPLTSRAVVSHSASEKGQIFERSESEHQAAPSVKRAPSFSGPLNLSTRASSNSLSAPIKYSGGFRDSLDEKSKGNLVQKGRFSVTSGNLDLAKDVPLSIVPRRSPQSSPLRKSASVGNWIPEPKMPTVQPQTIKELSSQTMSPSLIIPQLQHIFQQNSVQQDLLMNLLNSVQPAETTDGSQSGKLPPLPRSETNGTVDSVPSERERMLLSSISELRANKSLLSAYRCQNFQAERLNGGTRFREIKIQPTTAETESIHWSRTSVSRSGKRGRKKLSCTEPVGERVEKSYQ</sequence>
<keyword evidence="2" id="KW-0067">ATP-binding</keyword>
<dbReference type="InterPro" id="IPR017441">
    <property type="entry name" value="Protein_kinase_ATP_BS"/>
</dbReference>
<evidence type="ECO:0000313" key="6">
    <source>
        <dbReference type="EMBL" id="VDD49468.1"/>
    </source>
</evidence>
<feature type="binding site" evidence="2">
    <location>
        <position position="385"/>
    </location>
    <ligand>
        <name>ATP</name>
        <dbReference type="ChEBI" id="CHEBI:30616"/>
    </ligand>
</feature>
<feature type="compositionally biased region" description="Polar residues" evidence="4">
    <location>
        <begin position="957"/>
        <end position="967"/>
    </location>
</feature>
<dbReference type="PROSITE" id="PS00107">
    <property type="entry name" value="PROTEIN_KINASE_ATP"/>
    <property type="match status" value="1"/>
</dbReference>
<dbReference type="CDD" id="cd06610">
    <property type="entry name" value="STKc_OSR1_SPAK"/>
    <property type="match status" value="1"/>
</dbReference>
<dbReference type="SUPFAM" id="SSF56112">
    <property type="entry name" value="Protein kinase-like (PK-like)"/>
    <property type="match status" value="1"/>
</dbReference>
<feature type="compositionally biased region" description="Basic and acidic residues" evidence="4">
    <location>
        <begin position="802"/>
        <end position="811"/>
    </location>
</feature>
<dbReference type="GO" id="GO:0005524">
    <property type="term" value="F:ATP binding"/>
    <property type="evidence" value="ECO:0007669"/>
    <property type="project" value="UniProtKB-UniRule"/>
</dbReference>
<comment type="similarity">
    <text evidence="1">Belongs to the protein kinase superfamily. STE Ser/Thr protein kinase family. STE20 subfamily.</text>
</comment>
<dbReference type="InterPro" id="IPR011009">
    <property type="entry name" value="Kinase-like_dom_sf"/>
</dbReference>
<dbReference type="EMBL" id="LR031878">
    <property type="protein sequence ID" value="VDD49468.1"/>
    <property type="molecule type" value="Genomic_DNA"/>
</dbReference>
<feature type="region of interest" description="Disordered" evidence="4">
    <location>
        <begin position="884"/>
        <end position="909"/>
    </location>
</feature>
<evidence type="ECO:0000256" key="1">
    <source>
        <dbReference type="ARBA" id="ARBA00008874"/>
    </source>
</evidence>
<feature type="compositionally biased region" description="Basic and acidic residues" evidence="4">
    <location>
        <begin position="765"/>
        <end position="774"/>
    </location>
</feature>
<feature type="region of interest" description="Disordered" evidence="4">
    <location>
        <begin position="957"/>
        <end position="985"/>
    </location>
</feature>
<dbReference type="Gene3D" id="3.30.200.20">
    <property type="entry name" value="Phosphorylase Kinase, domain 1"/>
    <property type="match status" value="1"/>
</dbReference>
<gene>
    <name evidence="6" type="ORF">BOLC1T01857H</name>
</gene>
<proteinExistence type="inferred from homology"/>
<dbReference type="FunFam" id="3.30.200.20:FF:000099">
    <property type="entry name" value="Serine/threonine-protein kinase BLUS1"/>
    <property type="match status" value="1"/>
</dbReference>
<dbReference type="InterPro" id="IPR047173">
    <property type="entry name" value="STRAD_A/B-like"/>
</dbReference>
<name>A0A3P6F9S9_BRAOL</name>
<feature type="compositionally biased region" description="Polar residues" evidence="4">
    <location>
        <begin position="825"/>
        <end position="839"/>
    </location>
</feature>
<organism evidence="6">
    <name type="scientific">Brassica oleracea</name>
    <name type="common">Wild cabbage</name>
    <dbReference type="NCBI Taxonomy" id="3712"/>
    <lineage>
        <taxon>Eukaryota</taxon>
        <taxon>Viridiplantae</taxon>
        <taxon>Streptophyta</taxon>
        <taxon>Embryophyta</taxon>
        <taxon>Tracheophyta</taxon>
        <taxon>Spermatophyta</taxon>
        <taxon>Magnoliopsida</taxon>
        <taxon>eudicotyledons</taxon>
        <taxon>Gunneridae</taxon>
        <taxon>Pentapetalae</taxon>
        <taxon>rosids</taxon>
        <taxon>malvids</taxon>
        <taxon>Brassicales</taxon>
        <taxon>Brassicaceae</taxon>
        <taxon>Brassiceae</taxon>
        <taxon>Brassica</taxon>
    </lineage>
</organism>
<keyword evidence="3" id="KW-0175">Coiled coil</keyword>
<feature type="region of interest" description="Disordered" evidence="4">
    <location>
        <begin position="1035"/>
        <end position="1073"/>
    </location>
</feature>
<dbReference type="Gene3D" id="1.10.510.10">
    <property type="entry name" value="Transferase(Phosphotransferase) domain 1"/>
    <property type="match status" value="1"/>
</dbReference>
<dbReference type="InterPro" id="IPR000719">
    <property type="entry name" value="Prot_kinase_dom"/>
</dbReference>
<feature type="region of interest" description="Disordered" evidence="4">
    <location>
        <begin position="756"/>
        <end position="841"/>
    </location>
</feature>
<dbReference type="GO" id="GO:0043539">
    <property type="term" value="F:protein serine/threonine kinase activator activity"/>
    <property type="evidence" value="ECO:0007669"/>
    <property type="project" value="InterPro"/>
</dbReference>
<dbReference type="FunFam" id="1.10.510.10:FF:000125">
    <property type="entry name" value="serine/threonine-protein kinase BLUS1-like isoform X2"/>
    <property type="match status" value="1"/>
</dbReference>
<keyword evidence="2" id="KW-0547">Nucleotide-binding</keyword>
<evidence type="ECO:0000256" key="3">
    <source>
        <dbReference type="SAM" id="Coils"/>
    </source>
</evidence>
<feature type="region of interest" description="Disordered" evidence="4">
    <location>
        <begin position="42"/>
        <end position="67"/>
    </location>
</feature>
<accession>A0A3P6F9S9</accession>
<evidence type="ECO:0000256" key="4">
    <source>
        <dbReference type="SAM" id="MobiDB-lite"/>
    </source>
</evidence>
<dbReference type="AlphaFoldDB" id="A0A3P6F9S9"/>
<dbReference type="SMART" id="SM00220">
    <property type="entry name" value="S_TKc"/>
    <property type="match status" value="1"/>
</dbReference>
<dbReference type="PANTHER" id="PTHR48014">
    <property type="entry name" value="SERINE/THREONINE-PROTEIN KINASE FRAY2"/>
    <property type="match status" value="1"/>
</dbReference>
<feature type="compositionally biased region" description="Polar residues" evidence="4">
    <location>
        <begin position="1035"/>
        <end position="1049"/>
    </location>
</feature>
<feature type="compositionally biased region" description="Low complexity" evidence="4">
    <location>
        <begin position="49"/>
        <end position="60"/>
    </location>
</feature>
<dbReference type="PANTHER" id="PTHR48014:SF15">
    <property type="entry name" value="PROTEIN KINASE SUPERFAMILY PROTEIN"/>
    <property type="match status" value="1"/>
</dbReference>
<feature type="compositionally biased region" description="Basic and acidic residues" evidence="4">
    <location>
        <begin position="1064"/>
        <end position="1073"/>
    </location>
</feature>
<dbReference type="GO" id="GO:0004672">
    <property type="term" value="F:protein kinase activity"/>
    <property type="evidence" value="ECO:0007669"/>
    <property type="project" value="InterPro"/>
</dbReference>
<feature type="domain" description="Protein kinase" evidence="5">
    <location>
        <begin position="356"/>
        <end position="624"/>
    </location>
</feature>
<feature type="coiled-coil region" evidence="3">
    <location>
        <begin position="86"/>
        <end position="154"/>
    </location>
</feature>
<evidence type="ECO:0000256" key="2">
    <source>
        <dbReference type="PROSITE-ProRule" id="PRU10141"/>
    </source>
</evidence>
<reference evidence="6" key="1">
    <citation type="submission" date="2018-11" db="EMBL/GenBank/DDBJ databases">
        <authorList>
            <consortium name="Genoscope - CEA"/>
            <person name="William W."/>
        </authorList>
    </citation>
    <scope>NUCLEOTIDE SEQUENCE</scope>
</reference>
<protein>
    <recommendedName>
        <fullName evidence="5">Protein kinase domain-containing protein</fullName>
    </recommendedName>
</protein>
<dbReference type="PROSITE" id="PS50011">
    <property type="entry name" value="PROTEIN_KINASE_DOM"/>
    <property type="match status" value="1"/>
</dbReference>
<evidence type="ECO:0000259" key="5">
    <source>
        <dbReference type="PROSITE" id="PS50011"/>
    </source>
</evidence>